<evidence type="ECO:0000313" key="3">
    <source>
        <dbReference type="Proteomes" id="UP000286931"/>
    </source>
</evidence>
<feature type="region of interest" description="Disordered" evidence="1">
    <location>
        <begin position="37"/>
        <end position="56"/>
    </location>
</feature>
<proteinExistence type="predicted"/>
<evidence type="ECO:0000256" key="1">
    <source>
        <dbReference type="SAM" id="MobiDB-lite"/>
    </source>
</evidence>
<dbReference type="OrthoDB" id="4236788at2"/>
<dbReference type="Proteomes" id="UP000286931">
    <property type="component" value="Unassembled WGS sequence"/>
</dbReference>
<organism evidence="2 3">
    <name type="scientific">Embleya hyalina</name>
    <dbReference type="NCBI Taxonomy" id="516124"/>
    <lineage>
        <taxon>Bacteria</taxon>
        <taxon>Bacillati</taxon>
        <taxon>Actinomycetota</taxon>
        <taxon>Actinomycetes</taxon>
        <taxon>Kitasatosporales</taxon>
        <taxon>Streptomycetaceae</taxon>
        <taxon>Embleya</taxon>
    </lineage>
</organism>
<evidence type="ECO:0000313" key="2">
    <source>
        <dbReference type="EMBL" id="GCE00636.1"/>
    </source>
</evidence>
<reference evidence="2 3" key="1">
    <citation type="submission" date="2018-12" db="EMBL/GenBank/DDBJ databases">
        <title>Draft genome sequence of Embleya hyalina NBRC 13850T.</title>
        <authorList>
            <person name="Komaki H."/>
            <person name="Hosoyama A."/>
            <person name="Kimura A."/>
            <person name="Ichikawa N."/>
            <person name="Tamura T."/>
        </authorList>
    </citation>
    <scope>NUCLEOTIDE SEQUENCE [LARGE SCALE GENOMIC DNA]</scope>
    <source>
        <strain evidence="2 3">NBRC 13850</strain>
    </source>
</reference>
<dbReference type="AlphaFoldDB" id="A0A401Z1J5"/>
<gene>
    <name evidence="2" type="ORF">EHYA_08362</name>
</gene>
<comment type="caution">
    <text evidence="2">The sequence shown here is derived from an EMBL/GenBank/DDBJ whole genome shotgun (WGS) entry which is preliminary data.</text>
</comment>
<sequence>MSDVLDLPFVDEAHEGELDPNDAPLVTTVRVSARAGMVAGASSRCHPTRPTRLTTA</sequence>
<keyword evidence="3" id="KW-1185">Reference proteome</keyword>
<protein>
    <submittedName>
        <fullName evidence="2">Uncharacterized protein</fullName>
    </submittedName>
</protein>
<accession>A0A401Z1J5</accession>
<name>A0A401Z1J5_9ACTN</name>
<dbReference type="EMBL" id="BIFH01000041">
    <property type="protein sequence ID" value="GCE00636.1"/>
    <property type="molecule type" value="Genomic_DNA"/>
</dbReference>
<dbReference type="RefSeq" id="WP_160161745.1">
    <property type="nucleotide sequence ID" value="NZ_BIFH01000041.1"/>
</dbReference>